<keyword evidence="2" id="KW-0732">Signal</keyword>
<evidence type="ECO:0000313" key="3">
    <source>
        <dbReference type="EMBL" id="CAA9478921.1"/>
    </source>
</evidence>
<feature type="chain" id="PRO_5026655834" evidence="2">
    <location>
        <begin position="23"/>
        <end position="228"/>
    </location>
</feature>
<sequence length="228" mass="24032">MNARSGIALAVGASLALVPAAAAQKPPKPPKSTPTPASFTLDAKPNPLVFGGTATLSGRLPGPMAGGVSVRLEQDATLPLGDKFQPTALVTTSAPNGAFSFAVKPPVSTQYRVVAKTSPDTTSRPRLISVRTRVGLRLSDSTPRRGARVRFSGSVLPAHDGATLRLQRRTSKGGFTTVATTTLRDAGTARSTYSRFLRIRRDGVYRVKLAGDSDHVNGFSRLRRIDVG</sequence>
<gene>
    <name evidence="3" type="ORF">AVDCRST_MAG53-643</name>
</gene>
<dbReference type="EMBL" id="CADCVR010000019">
    <property type="protein sequence ID" value="CAA9478921.1"/>
    <property type="molecule type" value="Genomic_DNA"/>
</dbReference>
<name>A0A6J4RTL6_9ACTN</name>
<feature type="signal peptide" evidence="2">
    <location>
        <begin position="1"/>
        <end position="22"/>
    </location>
</feature>
<protein>
    <submittedName>
        <fullName evidence="3">Uncharacterized protein</fullName>
    </submittedName>
</protein>
<evidence type="ECO:0000256" key="2">
    <source>
        <dbReference type="SAM" id="SignalP"/>
    </source>
</evidence>
<dbReference type="AlphaFoldDB" id="A0A6J4RTL6"/>
<organism evidence="3">
    <name type="scientific">uncultured Solirubrobacteraceae bacterium</name>
    <dbReference type="NCBI Taxonomy" id="1162706"/>
    <lineage>
        <taxon>Bacteria</taxon>
        <taxon>Bacillati</taxon>
        <taxon>Actinomycetota</taxon>
        <taxon>Thermoleophilia</taxon>
        <taxon>Solirubrobacterales</taxon>
        <taxon>Solirubrobacteraceae</taxon>
        <taxon>environmental samples</taxon>
    </lineage>
</organism>
<evidence type="ECO:0000256" key="1">
    <source>
        <dbReference type="SAM" id="MobiDB-lite"/>
    </source>
</evidence>
<proteinExistence type="predicted"/>
<accession>A0A6J4RTL6</accession>
<reference evidence="3" key="1">
    <citation type="submission" date="2020-02" db="EMBL/GenBank/DDBJ databases">
        <authorList>
            <person name="Meier V. D."/>
        </authorList>
    </citation>
    <scope>NUCLEOTIDE SEQUENCE</scope>
    <source>
        <strain evidence="3">AVDCRST_MAG53</strain>
    </source>
</reference>
<feature type="region of interest" description="Disordered" evidence="1">
    <location>
        <begin position="21"/>
        <end position="43"/>
    </location>
</feature>